<dbReference type="PANTHER" id="PTHR30153:SF2">
    <property type="entry name" value="REPLICATIVE DNA HELICASE"/>
    <property type="match status" value="1"/>
</dbReference>
<evidence type="ECO:0000313" key="13">
    <source>
        <dbReference type="Proteomes" id="UP000318331"/>
    </source>
</evidence>
<evidence type="ECO:0000256" key="4">
    <source>
        <dbReference type="ARBA" id="ARBA00022801"/>
    </source>
</evidence>
<keyword evidence="5 12" id="KW-0347">Helicase</keyword>
<dbReference type="SUPFAM" id="SSF52540">
    <property type="entry name" value="P-loop containing nucleoside triphosphate hydrolases"/>
    <property type="match status" value="1"/>
</dbReference>
<dbReference type="GO" id="GO:0006260">
    <property type="term" value="P:DNA replication"/>
    <property type="evidence" value="ECO:0007669"/>
    <property type="project" value="UniProtKB-KW"/>
</dbReference>
<dbReference type="GO" id="GO:0003677">
    <property type="term" value="F:DNA binding"/>
    <property type="evidence" value="ECO:0007669"/>
    <property type="project" value="UniProtKB-KW"/>
</dbReference>
<comment type="catalytic activity">
    <reaction evidence="10">
        <text>ATP + H2O = ADP + phosphate + H(+)</text>
        <dbReference type="Rhea" id="RHEA:13065"/>
        <dbReference type="ChEBI" id="CHEBI:15377"/>
        <dbReference type="ChEBI" id="CHEBI:15378"/>
        <dbReference type="ChEBI" id="CHEBI:30616"/>
        <dbReference type="ChEBI" id="CHEBI:43474"/>
        <dbReference type="ChEBI" id="CHEBI:456216"/>
        <dbReference type="EC" id="5.6.2.3"/>
    </reaction>
</comment>
<dbReference type="GO" id="GO:0005524">
    <property type="term" value="F:ATP binding"/>
    <property type="evidence" value="ECO:0007669"/>
    <property type="project" value="UniProtKB-KW"/>
</dbReference>
<dbReference type="OrthoDB" id="9773982at2"/>
<evidence type="ECO:0000313" key="12">
    <source>
        <dbReference type="EMBL" id="TQM65819.1"/>
    </source>
</evidence>
<dbReference type="RefSeq" id="WP_141915753.1">
    <property type="nucleotide sequence ID" value="NZ_BAAAYS010000001.1"/>
</dbReference>
<dbReference type="Pfam" id="PF00772">
    <property type="entry name" value="DnaB"/>
    <property type="match status" value="1"/>
</dbReference>
<keyword evidence="7" id="KW-0238">DNA-binding</keyword>
<sequence>MTNALDIMNDVTNAELAVLGAALHSAGEILDELTLTGSDFTGTHNGRIYDTMLTLRAAGEPVEPTTLADRLPTLAAHITALTEHGRATSSAPFNASIVAKNALHQRLTDVGYGLQNLDPGMSSAEMTEYARKTIDDALGKQQARVRFIRDILPDLLAPAESNDLFVPTPWEALNTAIGGLRPGCLYVIGARPGVGKTVIAGQLAIALAARGTVAFSSLEMSDRELVARLVSERLNIPVGRFKENRITDRDRERIANNMGVVDLPIAIDDRAKVAPATVRAFARTVERHGKLAGVVVDYMQLMSVANTARRSRQEVVSEFSRDLKIMAKDLGVPVIALSQLNRDSESRLDGTPKLADLRESGAIEQDADCIILLTRRDSMAGEVITLDVAKNRHGETPVVELHWEGEFQRATEFGPAADIYTERATR</sequence>
<evidence type="ECO:0000256" key="9">
    <source>
        <dbReference type="ARBA" id="ARBA00044969"/>
    </source>
</evidence>
<keyword evidence="13" id="KW-1185">Reference proteome</keyword>
<gene>
    <name evidence="12" type="ORF">FB466_0632</name>
</gene>
<accession>A0A543I5G4</accession>
<evidence type="ECO:0000256" key="10">
    <source>
        <dbReference type="ARBA" id="ARBA00048954"/>
    </source>
</evidence>
<comment type="caution">
    <text evidence="12">The sequence shown here is derived from an EMBL/GenBank/DDBJ whole genome shotgun (WGS) entry which is preliminary data.</text>
</comment>
<dbReference type="Pfam" id="PF03796">
    <property type="entry name" value="DnaB_C"/>
    <property type="match status" value="1"/>
</dbReference>
<name>A0A543I5G4_9MICO</name>
<dbReference type="InterPro" id="IPR007693">
    <property type="entry name" value="DNA_helicase_DnaB-like_N"/>
</dbReference>
<evidence type="ECO:0000256" key="7">
    <source>
        <dbReference type="ARBA" id="ARBA00023125"/>
    </source>
</evidence>
<evidence type="ECO:0000256" key="2">
    <source>
        <dbReference type="ARBA" id="ARBA00022705"/>
    </source>
</evidence>
<dbReference type="Proteomes" id="UP000318331">
    <property type="component" value="Unassembled WGS sequence"/>
</dbReference>
<dbReference type="GO" id="GO:0016787">
    <property type="term" value="F:hydrolase activity"/>
    <property type="evidence" value="ECO:0007669"/>
    <property type="project" value="UniProtKB-KW"/>
</dbReference>
<reference evidence="12 13" key="1">
    <citation type="submission" date="2019-06" db="EMBL/GenBank/DDBJ databases">
        <title>Sequencing the genomes of 1000 actinobacteria strains.</title>
        <authorList>
            <person name="Klenk H.-P."/>
        </authorList>
    </citation>
    <scope>NUCLEOTIDE SEQUENCE [LARGE SCALE GENOMIC DNA]</scope>
    <source>
        <strain evidence="12 13">DSM 18031</strain>
    </source>
</reference>
<evidence type="ECO:0000256" key="3">
    <source>
        <dbReference type="ARBA" id="ARBA00022741"/>
    </source>
</evidence>
<dbReference type="AlphaFoldDB" id="A0A543I5G4"/>
<evidence type="ECO:0000256" key="5">
    <source>
        <dbReference type="ARBA" id="ARBA00022806"/>
    </source>
</evidence>
<dbReference type="SUPFAM" id="SSF48024">
    <property type="entry name" value="N-terminal domain of DnaB helicase"/>
    <property type="match status" value="1"/>
</dbReference>
<proteinExistence type="inferred from homology"/>
<evidence type="ECO:0000256" key="8">
    <source>
        <dbReference type="ARBA" id="ARBA00023235"/>
    </source>
</evidence>
<dbReference type="PANTHER" id="PTHR30153">
    <property type="entry name" value="REPLICATIVE DNA HELICASE DNAB"/>
    <property type="match status" value="1"/>
</dbReference>
<dbReference type="GO" id="GO:0043139">
    <property type="term" value="F:5'-3' DNA helicase activity"/>
    <property type="evidence" value="ECO:0007669"/>
    <property type="project" value="UniProtKB-EC"/>
</dbReference>
<protein>
    <recommendedName>
        <fullName evidence="9">DNA 5'-3' helicase</fullName>
        <ecNumber evidence="9">5.6.2.3</ecNumber>
    </recommendedName>
</protein>
<dbReference type="InterPro" id="IPR007694">
    <property type="entry name" value="DNA_helicase_DnaB-like_C"/>
</dbReference>
<dbReference type="InterPro" id="IPR036185">
    <property type="entry name" value="DNA_heli_DnaB-like_N_sf"/>
</dbReference>
<evidence type="ECO:0000256" key="1">
    <source>
        <dbReference type="ARBA" id="ARBA00008428"/>
    </source>
</evidence>
<evidence type="ECO:0000256" key="6">
    <source>
        <dbReference type="ARBA" id="ARBA00022840"/>
    </source>
</evidence>
<dbReference type="InterPro" id="IPR027417">
    <property type="entry name" value="P-loop_NTPase"/>
</dbReference>
<keyword evidence="8" id="KW-0413">Isomerase</keyword>
<dbReference type="InterPro" id="IPR016136">
    <property type="entry name" value="DNA_helicase_N/primase_C"/>
</dbReference>
<keyword evidence="3" id="KW-0547">Nucleotide-binding</keyword>
<dbReference type="EMBL" id="VFPN01000001">
    <property type="protein sequence ID" value="TQM65819.1"/>
    <property type="molecule type" value="Genomic_DNA"/>
</dbReference>
<comment type="similarity">
    <text evidence="1">Belongs to the helicase family. DnaB subfamily.</text>
</comment>
<keyword evidence="6" id="KW-0067">ATP-binding</keyword>
<feature type="domain" description="SF4 helicase" evidence="11">
    <location>
        <begin position="159"/>
        <end position="417"/>
    </location>
</feature>
<evidence type="ECO:0000259" key="11">
    <source>
        <dbReference type="PROSITE" id="PS51199"/>
    </source>
</evidence>
<dbReference type="Gene3D" id="1.10.860.10">
    <property type="entry name" value="DNAb Helicase, Chain A"/>
    <property type="match status" value="1"/>
</dbReference>
<organism evidence="12 13">
    <name type="scientific">Klugiella xanthotipulae</name>
    <dbReference type="NCBI Taxonomy" id="244735"/>
    <lineage>
        <taxon>Bacteria</taxon>
        <taxon>Bacillati</taxon>
        <taxon>Actinomycetota</taxon>
        <taxon>Actinomycetes</taxon>
        <taxon>Micrococcales</taxon>
        <taxon>Microbacteriaceae</taxon>
        <taxon>Klugiella</taxon>
    </lineage>
</organism>
<dbReference type="Gene3D" id="3.40.50.300">
    <property type="entry name" value="P-loop containing nucleotide triphosphate hydrolases"/>
    <property type="match status" value="1"/>
</dbReference>
<keyword evidence="4" id="KW-0378">Hydrolase</keyword>
<dbReference type="EC" id="5.6.2.3" evidence="9"/>
<keyword evidence="2" id="KW-0235">DNA replication</keyword>
<dbReference type="PROSITE" id="PS51199">
    <property type="entry name" value="SF4_HELICASE"/>
    <property type="match status" value="1"/>
</dbReference>
<dbReference type="GO" id="GO:0005829">
    <property type="term" value="C:cytosol"/>
    <property type="evidence" value="ECO:0007669"/>
    <property type="project" value="TreeGrafter"/>
</dbReference>